<dbReference type="GO" id="GO:0003677">
    <property type="term" value="F:DNA binding"/>
    <property type="evidence" value="ECO:0007669"/>
    <property type="project" value="UniProtKB-KW"/>
</dbReference>
<dbReference type="OrthoDB" id="9800334at2"/>
<dbReference type="EMBL" id="BJLF01000010">
    <property type="protein sequence ID" value="GEA51453.1"/>
    <property type="molecule type" value="Genomic_DNA"/>
</dbReference>
<evidence type="ECO:0000256" key="2">
    <source>
        <dbReference type="ARBA" id="ARBA00023015"/>
    </source>
</evidence>
<dbReference type="PROSITE" id="PS50937">
    <property type="entry name" value="HTH_MERR_2"/>
    <property type="match status" value="1"/>
</dbReference>
<dbReference type="RefSeq" id="WP_141345822.1">
    <property type="nucleotide sequence ID" value="NZ_BJLF01000010.1"/>
</dbReference>
<evidence type="ECO:0000256" key="3">
    <source>
        <dbReference type="ARBA" id="ARBA00023125"/>
    </source>
</evidence>
<dbReference type="GO" id="GO:0003700">
    <property type="term" value="F:DNA-binding transcription factor activity"/>
    <property type="evidence" value="ECO:0007669"/>
    <property type="project" value="InterPro"/>
</dbReference>
<evidence type="ECO:0000313" key="6">
    <source>
        <dbReference type="EMBL" id="GEA51453.1"/>
    </source>
</evidence>
<dbReference type="PANTHER" id="PTHR30204">
    <property type="entry name" value="REDOX-CYCLING DRUG-SENSING TRANSCRIPTIONAL ACTIVATOR SOXR"/>
    <property type="match status" value="1"/>
</dbReference>
<organism evidence="6 7">
    <name type="scientific">Vibrio inusitatus NBRC 102082</name>
    <dbReference type="NCBI Taxonomy" id="1219070"/>
    <lineage>
        <taxon>Bacteria</taxon>
        <taxon>Pseudomonadati</taxon>
        <taxon>Pseudomonadota</taxon>
        <taxon>Gammaproteobacteria</taxon>
        <taxon>Vibrionales</taxon>
        <taxon>Vibrionaceae</taxon>
        <taxon>Vibrio</taxon>
    </lineage>
</organism>
<dbReference type="InterPro" id="IPR047057">
    <property type="entry name" value="MerR_fam"/>
</dbReference>
<dbReference type="InterPro" id="IPR009061">
    <property type="entry name" value="DNA-bd_dom_put_sf"/>
</dbReference>
<gene>
    <name evidence="6" type="ORF">VIN01S_22570</name>
</gene>
<accession>A0A4Y3HW96</accession>
<evidence type="ECO:0000256" key="1">
    <source>
        <dbReference type="ARBA" id="ARBA00022491"/>
    </source>
</evidence>
<evidence type="ECO:0000259" key="5">
    <source>
        <dbReference type="PROSITE" id="PS50937"/>
    </source>
</evidence>
<dbReference type="Pfam" id="PF13411">
    <property type="entry name" value="MerR_1"/>
    <property type="match status" value="1"/>
</dbReference>
<dbReference type="InterPro" id="IPR000551">
    <property type="entry name" value="MerR-type_HTH_dom"/>
</dbReference>
<dbReference type="CDD" id="cd00592">
    <property type="entry name" value="HTH_MerR-like"/>
    <property type="match status" value="1"/>
</dbReference>
<reference evidence="6 7" key="1">
    <citation type="submission" date="2019-06" db="EMBL/GenBank/DDBJ databases">
        <title>Whole genome shotgun sequence of Vibrio inusitatus NBRC 102082.</title>
        <authorList>
            <person name="Hosoyama A."/>
            <person name="Uohara A."/>
            <person name="Ohji S."/>
            <person name="Ichikawa N."/>
        </authorList>
    </citation>
    <scope>NUCLEOTIDE SEQUENCE [LARGE SCALE GENOMIC DNA]</scope>
    <source>
        <strain evidence="6 7">NBRC 102082</strain>
    </source>
</reference>
<keyword evidence="1" id="KW-0678">Repressor</keyword>
<keyword evidence="2" id="KW-0805">Transcription regulation</keyword>
<feature type="domain" description="HTH merR-type" evidence="5">
    <location>
        <begin position="3"/>
        <end position="71"/>
    </location>
</feature>
<dbReference type="AlphaFoldDB" id="A0A4Y3HW96"/>
<keyword evidence="4" id="KW-0804">Transcription</keyword>
<dbReference type="SMART" id="SM00422">
    <property type="entry name" value="HTH_MERR"/>
    <property type="match status" value="1"/>
</dbReference>
<dbReference type="PANTHER" id="PTHR30204:SF69">
    <property type="entry name" value="MERR-FAMILY TRANSCRIPTIONAL REGULATOR"/>
    <property type="match status" value="1"/>
</dbReference>
<protein>
    <recommendedName>
        <fullName evidence="5">HTH merR-type domain-containing protein</fullName>
    </recommendedName>
</protein>
<dbReference type="Gene3D" id="1.10.1660.10">
    <property type="match status" value="1"/>
</dbReference>
<evidence type="ECO:0000313" key="7">
    <source>
        <dbReference type="Proteomes" id="UP000318717"/>
    </source>
</evidence>
<keyword evidence="3" id="KW-0238">DNA-binding</keyword>
<comment type="caution">
    <text evidence="6">The sequence shown here is derived from an EMBL/GenBank/DDBJ whole genome shotgun (WGS) entry which is preliminary data.</text>
</comment>
<dbReference type="Proteomes" id="UP000318717">
    <property type="component" value="Unassembled WGS sequence"/>
</dbReference>
<keyword evidence="7" id="KW-1185">Reference proteome</keyword>
<sequence>MKEYTIQQLSDLTELPVRTIRFYIQKGLVDRPIGERKGARYSDEHIAQCLKIKKWTAAGLSLEKVAQALSEPPAEIPTPPKAVGEVSMKTCIHLAEGVELTIDTDIAKLSASDIRSLANTIIEQLGNR</sequence>
<name>A0A4Y3HW96_9VIBR</name>
<dbReference type="SUPFAM" id="SSF46955">
    <property type="entry name" value="Putative DNA-binding domain"/>
    <property type="match status" value="1"/>
</dbReference>
<proteinExistence type="predicted"/>
<evidence type="ECO:0000256" key="4">
    <source>
        <dbReference type="ARBA" id="ARBA00023163"/>
    </source>
</evidence>